<dbReference type="OMA" id="CWIRHES"/>
<dbReference type="Gene3D" id="1.20.1280.50">
    <property type="match status" value="1"/>
</dbReference>
<evidence type="ECO:0000259" key="1">
    <source>
        <dbReference type="SMART" id="SM00256"/>
    </source>
</evidence>
<dbReference type="PANTHER" id="PTHR34591">
    <property type="entry name" value="OS03G0653100 PROTEIN-RELATED"/>
    <property type="match status" value="1"/>
</dbReference>
<dbReference type="STRING" id="4565.A0A3B6QD21"/>
<dbReference type="OrthoDB" id="639965at2759"/>
<dbReference type="GeneID" id="123141370"/>
<dbReference type="Gramene" id="TraesARI6D03G03661190.1">
    <property type="protein sequence ID" value="TraesARI6D03G03661190.1"/>
    <property type="gene ID" value="TraesARI6D03G03661190"/>
</dbReference>
<dbReference type="PANTHER" id="PTHR34591:SF59">
    <property type="entry name" value="F-BOX DOMAIN-CONTAINING PROTEIN"/>
    <property type="match status" value="1"/>
</dbReference>
<dbReference type="Gramene" id="TraesLAC6D03G03647990.1">
    <property type="protein sequence ID" value="TraesLAC6D03G03647990.1"/>
    <property type="gene ID" value="TraesLAC6D03G03647990"/>
</dbReference>
<dbReference type="Gramene" id="TraesROB_scaffold_015067_01G000200.1">
    <property type="protein sequence ID" value="TraesROB_scaffold_015067_01G000200.1"/>
    <property type="gene ID" value="TraesROB_scaffold_015067_01G000200"/>
</dbReference>
<evidence type="ECO:0000313" key="3">
    <source>
        <dbReference type="Proteomes" id="UP000019116"/>
    </source>
</evidence>
<dbReference type="Gramene" id="TraesCS6D03G0347200.1">
    <property type="protein sequence ID" value="TraesCS6D03G0347200.1.CDS"/>
    <property type="gene ID" value="TraesCS6D03G0347200"/>
</dbReference>
<protein>
    <recommendedName>
        <fullName evidence="1">F-box domain-containing protein</fullName>
    </recommendedName>
</protein>
<dbReference type="Pfam" id="PF00646">
    <property type="entry name" value="F-box"/>
    <property type="match status" value="1"/>
</dbReference>
<evidence type="ECO:0000313" key="2">
    <source>
        <dbReference type="EnsemblPlants" id="TraesCS6D02G155900.1"/>
    </source>
</evidence>
<dbReference type="EnsemblPlants" id="TraesCS6D02G155900.1">
    <property type="protein sequence ID" value="TraesCS6D02G155900.1"/>
    <property type="gene ID" value="TraesCS6D02G155900"/>
</dbReference>
<dbReference type="Gramene" id="TraesCS6D02G155900.1">
    <property type="protein sequence ID" value="TraesCS6D02G155900.1"/>
    <property type="gene ID" value="TraesCS6D02G155900"/>
</dbReference>
<feature type="domain" description="F-box" evidence="1">
    <location>
        <begin position="7"/>
        <end position="47"/>
    </location>
</feature>
<dbReference type="Gramene" id="TraesJAG6D03G03680470.1">
    <property type="protein sequence ID" value="TraesJAG6D03G03680470.1"/>
    <property type="gene ID" value="TraesJAG6D03G03680470"/>
</dbReference>
<dbReference type="SMART" id="SM00256">
    <property type="entry name" value="FBOX"/>
    <property type="match status" value="1"/>
</dbReference>
<dbReference type="Gramene" id="TraesWEE_scaffold_081059_01G000100.1">
    <property type="protein sequence ID" value="TraesWEE_scaffold_081059_01G000100.1"/>
    <property type="gene ID" value="TraesWEE_scaffold_081059_01G000100"/>
</dbReference>
<dbReference type="Gramene" id="TraesPARA_EIv1.0_2183100.1">
    <property type="protein sequence ID" value="TraesPARA_EIv1.0_2183100.1.CDS"/>
    <property type="gene ID" value="TraesPARA_EIv1.0_2183100"/>
</dbReference>
<reference evidence="2" key="1">
    <citation type="submission" date="2018-08" db="EMBL/GenBank/DDBJ databases">
        <authorList>
            <person name="Rossello M."/>
        </authorList>
    </citation>
    <scope>NUCLEOTIDE SEQUENCE [LARGE SCALE GENOMIC DNA]</scope>
    <source>
        <strain evidence="2">cv. Chinese Spring</strain>
    </source>
</reference>
<dbReference type="Gramene" id="TraesCLE_scaffold_100691_01G000100.1">
    <property type="protein sequence ID" value="TraesCLE_scaffold_100691_01G000100.1"/>
    <property type="gene ID" value="TraesCLE_scaffold_100691_01G000100"/>
</dbReference>
<accession>A0A3B6QD21</accession>
<dbReference type="Gramene" id="TraesMAC6D03G03695800.1">
    <property type="protein sequence ID" value="TraesMAC6D03G03695800.1"/>
    <property type="gene ID" value="TraesMAC6D03G03695800"/>
</dbReference>
<dbReference type="Gramene" id="TraesLDM6D03G03700940.1">
    <property type="protein sequence ID" value="TraesLDM6D03G03700940.1"/>
    <property type="gene ID" value="TraesLDM6D03G03700940"/>
</dbReference>
<dbReference type="Gramene" id="TraesNOR6D03G03737860.1">
    <property type="protein sequence ID" value="TraesNOR6D03G03737860.1"/>
    <property type="gene ID" value="TraesNOR6D03G03737860"/>
</dbReference>
<name>A0A3B6QD21_WHEAT</name>
<sequence length="480" mass="55613">MDLPWLLPQDVLADVLRFVPPRSLAACRCVCKALRSTIDDHCLLRADLLPLSVAGIFINFNDLPLPEFFSRPSAPAGPSISGRFDYLPSSGLRLIRDHCNGLLLFKDYVANPATRQWESLPPRSSMFMDVDADFTYEDYLVFDPTLSPHYEVFVIPRLRYKRVMRGFHDNNSEVMEKSEWPSSVLDLHVFSSKSGCWEGRGFIREGKAVGTVAEMRRPHWSWDKKRYGVYWRGDLFVLCEAEFTMRISLSNCTYRLIKSPMDTEVCRNSGFHLGRLKKGVYLASLHTACLLMVWVLEVAHGHTNWVLKHNICLKSILQRRDYKEPVLGSWVLQDINFDEGVKYYKEHNEHAGYMEFLMQKKSILNSSCKEELLEEEYEWDSENDDILDQKDVVGNCYHGCVGILGFHPYKEIVFLKVSLYRALAYHLKVSKVQDLGYIYPTSYYEVMSIDRFIRESFLYTPCWIRHESSNGCGKPLLKPN</sequence>
<proteinExistence type="predicted"/>
<keyword evidence="3" id="KW-1185">Reference proteome</keyword>
<dbReference type="RefSeq" id="XP_044416473.1">
    <property type="nucleotide sequence ID" value="XM_044560538.1"/>
</dbReference>
<dbReference type="AlphaFoldDB" id="A0A3B6QD21"/>
<dbReference type="SUPFAM" id="SSF81383">
    <property type="entry name" value="F-box domain"/>
    <property type="match status" value="1"/>
</dbReference>
<organism evidence="2">
    <name type="scientific">Triticum aestivum</name>
    <name type="common">Wheat</name>
    <dbReference type="NCBI Taxonomy" id="4565"/>
    <lineage>
        <taxon>Eukaryota</taxon>
        <taxon>Viridiplantae</taxon>
        <taxon>Streptophyta</taxon>
        <taxon>Embryophyta</taxon>
        <taxon>Tracheophyta</taxon>
        <taxon>Spermatophyta</taxon>
        <taxon>Magnoliopsida</taxon>
        <taxon>Liliopsida</taxon>
        <taxon>Poales</taxon>
        <taxon>Poaceae</taxon>
        <taxon>BOP clade</taxon>
        <taxon>Pooideae</taxon>
        <taxon>Triticodae</taxon>
        <taxon>Triticeae</taxon>
        <taxon>Triticinae</taxon>
        <taxon>Triticum</taxon>
    </lineage>
</organism>
<dbReference type="Gramene" id="TraesCAD_scaffold_087166_01G000100.1">
    <property type="protein sequence ID" value="TraesCAD_scaffold_087166_01G000100.1"/>
    <property type="gene ID" value="TraesCAD_scaffold_087166_01G000100"/>
</dbReference>
<dbReference type="InterPro" id="IPR001810">
    <property type="entry name" value="F-box_dom"/>
</dbReference>
<gene>
    <name evidence="2" type="primary">LOC123141370</name>
</gene>
<dbReference type="InterPro" id="IPR036047">
    <property type="entry name" value="F-box-like_dom_sf"/>
</dbReference>
<dbReference type="Gramene" id="TraesSYM6D03G03644580.1">
    <property type="protein sequence ID" value="TraesSYM6D03G03644580.1"/>
    <property type="gene ID" value="TraesSYM6D03G03644580"/>
</dbReference>
<dbReference type="Proteomes" id="UP000019116">
    <property type="component" value="Chromosome 6D"/>
</dbReference>
<reference evidence="2" key="2">
    <citation type="submission" date="2018-10" db="UniProtKB">
        <authorList>
            <consortium name="EnsemblPlants"/>
        </authorList>
    </citation>
    <scope>IDENTIFICATION</scope>
</reference>
<dbReference type="Gramene" id="TraesJUL6D03G03730230.1">
    <property type="protein sequence ID" value="TraesJUL6D03G03730230.1"/>
    <property type="gene ID" value="TraesJUL6D03G03730230"/>
</dbReference>
<dbReference type="Gramene" id="TraesSTA6D03G03691340.1">
    <property type="protein sequence ID" value="TraesSTA6D03G03691340.1"/>
    <property type="gene ID" value="TraesSTA6D03G03691340"/>
</dbReference>